<evidence type="ECO:0000313" key="3">
    <source>
        <dbReference type="Proteomes" id="UP000253495"/>
    </source>
</evidence>
<dbReference type="InterPro" id="IPR035197">
    <property type="entry name" value="DUF5313"/>
</dbReference>
<evidence type="ECO:0000313" key="2">
    <source>
        <dbReference type="EMBL" id="RCW44484.1"/>
    </source>
</evidence>
<comment type="caution">
    <text evidence="2">The sequence shown here is derived from an EMBL/GenBank/DDBJ whole genome shotgun (WGS) entry which is preliminary data.</text>
</comment>
<protein>
    <recommendedName>
        <fullName evidence="4">DUF5313 family protein</fullName>
    </recommendedName>
</protein>
<sequence>MPSDSETGSINRPNPIQWIWYAYGGRLPQRYREWVLHDVTCRTWAWRHIARIFVQISPGLLVLLLPGPLWITAMAVIGGVLMALLYSTSSMVESNEHRLAKHGYPIGTGQAKRAEAAEALHAEEAARYAARYRNQPLE</sequence>
<dbReference type="OrthoDB" id="5195204at2"/>
<feature type="transmembrane region" description="Helical" evidence="1">
    <location>
        <begin position="69"/>
        <end position="88"/>
    </location>
</feature>
<dbReference type="Pfam" id="PF17240">
    <property type="entry name" value="DUF5313"/>
    <property type="match status" value="1"/>
</dbReference>
<evidence type="ECO:0008006" key="4">
    <source>
        <dbReference type="Google" id="ProtNLM"/>
    </source>
</evidence>
<reference evidence="2 3" key="1">
    <citation type="submission" date="2018-07" db="EMBL/GenBank/DDBJ databases">
        <title>Genomic Encyclopedia of Type Strains, Phase III (KMG-III): the genomes of soil and plant-associated and newly described type strains.</title>
        <authorList>
            <person name="Whitman W."/>
        </authorList>
    </citation>
    <scope>NUCLEOTIDE SEQUENCE [LARGE SCALE GENOMIC DNA]</scope>
    <source>
        <strain evidence="2 3">CECT 8575</strain>
    </source>
</reference>
<dbReference type="RefSeq" id="WP_114452556.1">
    <property type="nucleotide sequence ID" value="NZ_QPJC01000004.1"/>
</dbReference>
<accession>A0A368VY25</accession>
<keyword evidence="1" id="KW-0472">Membrane</keyword>
<gene>
    <name evidence="2" type="ORF">DFQ14_10473</name>
</gene>
<keyword evidence="1" id="KW-0812">Transmembrane</keyword>
<dbReference type="Proteomes" id="UP000253495">
    <property type="component" value="Unassembled WGS sequence"/>
</dbReference>
<keyword evidence="1" id="KW-1133">Transmembrane helix</keyword>
<organism evidence="2 3">
    <name type="scientific">Halopolyspora algeriensis</name>
    <dbReference type="NCBI Taxonomy" id="1500506"/>
    <lineage>
        <taxon>Bacteria</taxon>
        <taxon>Bacillati</taxon>
        <taxon>Actinomycetota</taxon>
        <taxon>Actinomycetes</taxon>
        <taxon>Actinomycetes incertae sedis</taxon>
        <taxon>Halopolyspora</taxon>
    </lineage>
</organism>
<evidence type="ECO:0000256" key="1">
    <source>
        <dbReference type="SAM" id="Phobius"/>
    </source>
</evidence>
<name>A0A368VY25_9ACTN</name>
<dbReference type="EMBL" id="QPJC01000004">
    <property type="protein sequence ID" value="RCW44484.1"/>
    <property type="molecule type" value="Genomic_DNA"/>
</dbReference>
<dbReference type="AlphaFoldDB" id="A0A368VY25"/>
<keyword evidence="3" id="KW-1185">Reference proteome</keyword>
<proteinExistence type="predicted"/>